<name>A0ABQ6M7G1_9STRA</name>
<sequence>YGPATERPPSRASAAKANEENLAHRQSSAGGPAPLASDCVVLAAGHSSRAMYEVLHRRNVTLSPKGFAVGYRVEHPQSFVNRAQYGSFSPAVVTNKTRTDEANGSERDWAGSDFLPPASYKLAVPDSPDGAGGKRGVYSFCMCPGGQIVPAGTSPDEAVVNGMSFSKRDSEFANSALVVTIDPDDALLEPYREKHGVLAGLRFQEDMERRAAEFGGGNFTVPVQTLTDFVAGATPSSDSPLPPTSYRLGVKHAPLHKLYPPPVVAALAAAVADFDRKMPGYLSSDALLHGVETRTSSPLRVERNRTTHEASVPGLFVCGEGAGFAGGIVSAAADGCGCAVAIARQLGGEEAAMYLTGLIGLGEDVEFKGVEGGY</sequence>
<gene>
    <name evidence="3" type="ORF">TeGR_g11235</name>
</gene>
<dbReference type="PIRSF" id="PIRSF038984">
    <property type="entry name" value="FAD_binding_protein"/>
    <property type="match status" value="1"/>
</dbReference>
<dbReference type="InterPro" id="IPR028348">
    <property type="entry name" value="FAD-binding_protein"/>
</dbReference>
<dbReference type="PANTHER" id="PTHR42842">
    <property type="entry name" value="FAD/NAD(P)-BINDING OXIDOREDUCTASE"/>
    <property type="match status" value="1"/>
</dbReference>
<comment type="caution">
    <text evidence="3">The sequence shown here is derived from an EMBL/GenBank/DDBJ whole genome shotgun (WGS) entry which is preliminary data.</text>
</comment>
<accession>A0ABQ6M7G1</accession>
<dbReference type="PANTHER" id="PTHR42842:SF3">
    <property type="entry name" value="FAD_NAD(P)-BINDING OXIDOREDUCTASE FAMILY PROTEIN"/>
    <property type="match status" value="1"/>
</dbReference>
<feature type="region of interest" description="Disordered" evidence="1">
    <location>
        <begin position="1"/>
        <end position="31"/>
    </location>
</feature>
<dbReference type="Proteomes" id="UP001165060">
    <property type="component" value="Unassembled WGS sequence"/>
</dbReference>
<feature type="non-terminal residue" evidence="3">
    <location>
        <position position="1"/>
    </location>
</feature>
<protein>
    <recommendedName>
        <fullName evidence="2">FAD-dependent protein C-terminal domain-containing protein</fullName>
    </recommendedName>
</protein>
<proteinExistence type="predicted"/>
<dbReference type="Gene3D" id="3.50.50.60">
    <property type="entry name" value="FAD/NAD(P)-binding domain"/>
    <property type="match status" value="1"/>
</dbReference>
<evidence type="ECO:0000259" key="2">
    <source>
        <dbReference type="Pfam" id="PF21688"/>
    </source>
</evidence>
<dbReference type="SUPFAM" id="SSF51905">
    <property type="entry name" value="FAD/NAD(P)-binding domain"/>
    <property type="match status" value="1"/>
</dbReference>
<feature type="domain" description="FAD-dependent protein C-terminal" evidence="2">
    <location>
        <begin position="67"/>
        <end position="295"/>
    </location>
</feature>
<evidence type="ECO:0000313" key="3">
    <source>
        <dbReference type="EMBL" id="GMI21021.1"/>
    </source>
</evidence>
<dbReference type="EMBL" id="BRYB01005152">
    <property type="protein sequence ID" value="GMI21021.1"/>
    <property type="molecule type" value="Genomic_DNA"/>
</dbReference>
<reference evidence="3 4" key="1">
    <citation type="journal article" date="2023" name="Commun. Biol.">
        <title>Genome analysis of Parmales, the sister group of diatoms, reveals the evolutionary specialization of diatoms from phago-mixotrophs to photoautotrophs.</title>
        <authorList>
            <person name="Ban H."/>
            <person name="Sato S."/>
            <person name="Yoshikawa S."/>
            <person name="Yamada K."/>
            <person name="Nakamura Y."/>
            <person name="Ichinomiya M."/>
            <person name="Sato N."/>
            <person name="Blanc-Mathieu R."/>
            <person name="Endo H."/>
            <person name="Kuwata A."/>
            <person name="Ogata H."/>
        </authorList>
    </citation>
    <scope>NUCLEOTIDE SEQUENCE [LARGE SCALE GENOMIC DNA]</scope>
</reference>
<dbReference type="InterPro" id="IPR049516">
    <property type="entry name" value="FAD-depend_C"/>
</dbReference>
<keyword evidence="4" id="KW-1185">Reference proteome</keyword>
<dbReference type="InterPro" id="IPR036188">
    <property type="entry name" value="FAD/NAD-bd_sf"/>
</dbReference>
<dbReference type="Pfam" id="PF21688">
    <property type="entry name" value="FAD-depend_C"/>
    <property type="match status" value="1"/>
</dbReference>
<evidence type="ECO:0000313" key="4">
    <source>
        <dbReference type="Proteomes" id="UP001165060"/>
    </source>
</evidence>
<organism evidence="3 4">
    <name type="scientific">Tetraparma gracilis</name>
    <dbReference type="NCBI Taxonomy" id="2962635"/>
    <lineage>
        <taxon>Eukaryota</taxon>
        <taxon>Sar</taxon>
        <taxon>Stramenopiles</taxon>
        <taxon>Ochrophyta</taxon>
        <taxon>Bolidophyceae</taxon>
        <taxon>Parmales</taxon>
        <taxon>Triparmaceae</taxon>
        <taxon>Tetraparma</taxon>
    </lineage>
</organism>
<evidence type="ECO:0000256" key="1">
    <source>
        <dbReference type="SAM" id="MobiDB-lite"/>
    </source>
</evidence>